<reference evidence="1" key="1">
    <citation type="submission" date="2018-05" db="EMBL/GenBank/DDBJ databases">
        <authorList>
            <person name="Lanie J.A."/>
            <person name="Ng W.-L."/>
            <person name="Kazmierczak K.M."/>
            <person name="Andrzejewski T.M."/>
            <person name="Davidsen T.M."/>
            <person name="Wayne K.J."/>
            <person name="Tettelin H."/>
            <person name="Glass J.I."/>
            <person name="Rusch D."/>
            <person name="Podicherti R."/>
            <person name="Tsui H.-C.T."/>
            <person name="Winkler M.E."/>
        </authorList>
    </citation>
    <scope>NUCLEOTIDE SEQUENCE</scope>
</reference>
<name>A0A382PBA5_9ZZZZ</name>
<accession>A0A382PBA5</accession>
<dbReference type="EMBL" id="UINC01106200">
    <property type="protein sequence ID" value="SVC70694.1"/>
    <property type="molecule type" value="Genomic_DNA"/>
</dbReference>
<organism evidence="1">
    <name type="scientific">marine metagenome</name>
    <dbReference type="NCBI Taxonomy" id="408172"/>
    <lineage>
        <taxon>unclassified sequences</taxon>
        <taxon>metagenomes</taxon>
        <taxon>ecological metagenomes</taxon>
    </lineage>
</organism>
<sequence>MKKHISSSYKKIQRKATKMGWRLQATKKGTFYFPPNGGTPYLAHEGEKAIHELRRFFKRHGVDIM</sequence>
<gene>
    <name evidence="1" type="ORF">METZ01_LOCUS323548</name>
</gene>
<protein>
    <submittedName>
        <fullName evidence="1">Uncharacterized protein</fullName>
    </submittedName>
</protein>
<evidence type="ECO:0000313" key="1">
    <source>
        <dbReference type="EMBL" id="SVC70694.1"/>
    </source>
</evidence>
<dbReference type="AlphaFoldDB" id="A0A382PBA5"/>
<proteinExistence type="predicted"/>